<evidence type="ECO:0000256" key="4">
    <source>
        <dbReference type="ARBA" id="ARBA00022833"/>
    </source>
</evidence>
<dbReference type="Pfam" id="PF00096">
    <property type="entry name" value="zf-C2H2"/>
    <property type="match status" value="1"/>
</dbReference>
<dbReference type="PROSITE" id="PS50157">
    <property type="entry name" value="ZINC_FINGER_C2H2_2"/>
    <property type="match status" value="2"/>
</dbReference>
<dbReference type="STRING" id="6313.A0A158P5U4"/>
<dbReference type="InterPro" id="IPR013087">
    <property type="entry name" value="Znf_C2H2_type"/>
</dbReference>
<keyword evidence="1" id="KW-0479">Metal-binding</keyword>
<evidence type="ECO:0000313" key="8">
    <source>
        <dbReference type="WBParaSite" id="ACAC_0000019601-mRNA-1"/>
    </source>
</evidence>
<organism evidence="7 8">
    <name type="scientific">Angiostrongylus cantonensis</name>
    <name type="common">Rat lungworm</name>
    <dbReference type="NCBI Taxonomy" id="6313"/>
    <lineage>
        <taxon>Eukaryota</taxon>
        <taxon>Metazoa</taxon>
        <taxon>Ecdysozoa</taxon>
        <taxon>Nematoda</taxon>
        <taxon>Chromadorea</taxon>
        <taxon>Rhabditida</taxon>
        <taxon>Rhabditina</taxon>
        <taxon>Rhabditomorpha</taxon>
        <taxon>Strongyloidea</taxon>
        <taxon>Metastrongylidae</taxon>
        <taxon>Angiostrongylus</taxon>
    </lineage>
</organism>
<dbReference type="GO" id="GO:0005634">
    <property type="term" value="C:nucleus"/>
    <property type="evidence" value="ECO:0007669"/>
    <property type="project" value="TreeGrafter"/>
</dbReference>
<evidence type="ECO:0000256" key="2">
    <source>
        <dbReference type="ARBA" id="ARBA00022737"/>
    </source>
</evidence>
<keyword evidence="4" id="KW-0862">Zinc</keyword>
<name>A0A158P5U4_ANGCA</name>
<reference evidence="8" key="2">
    <citation type="submission" date="2016-04" db="UniProtKB">
        <authorList>
            <consortium name="WormBaseParasite"/>
        </authorList>
    </citation>
    <scope>IDENTIFICATION</scope>
</reference>
<feature type="domain" description="C2H2-type" evidence="6">
    <location>
        <begin position="227"/>
        <end position="255"/>
    </location>
</feature>
<keyword evidence="3 5" id="KW-0863">Zinc-finger</keyword>
<evidence type="ECO:0000313" key="7">
    <source>
        <dbReference type="Proteomes" id="UP000035642"/>
    </source>
</evidence>
<accession>A0A158P5U4</accession>
<keyword evidence="7" id="KW-1185">Reference proteome</keyword>
<evidence type="ECO:0000256" key="1">
    <source>
        <dbReference type="ARBA" id="ARBA00022723"/>
    </source>
</evidence>
<dbReference type="GO" id="GO:0008270">
    <property type="term" value="F:zinc ion binding"/>
    <property type="evidence" value="ECO:0007669"/>
    <property type="project" value="UniProtKB-KW"/>
</dbReference>
<evidence type="ECO:0000256" key="5">
    <source>
        <dbReference type="PROSITE-ProRule" id="PRU00042"/>
    </source>
</evidence>
<reference evidence="7" key="1">
    <citation type="submission" date="2012-09" db="EMBL/GenBank/DDBJ databases">
        <authorList>
            <person name="Martin A.A."/>
        </authorList>
    </citation>
    <scope>NUCLEOTIDE SEQUENCE</scope>
</reference>
<protein>
    <submittedName>
        <fullName evidence="8">C2H2-type domain-containing protein</fullName>
    </submittedName>
</protein>
<dbReference type="Proteomes" id="UP000035642">
    <property type="component" value="Unassembled WGS sequence"/>
</dbReference>
<sequence length="350" mass="40757">MLGPKYRINLSLKHSRIIFHIIYEFCAGVADEVESYPCPLCPERVFLTSFGLERHSTEKHPEHLQEILEHIDVIGEEWRRREEEIARRRDRVYATRLRQESIARHAIEQVANGTLGQFPSNTCLFESATAMESHLRAHKKNDDLKMKLLARYGPEVDFYLVISTILSEKRKRLELYWGMHIYSQRYVCKWCGQVTSTMTELNAHKADVHAMPPFTAKSDRDRVVYSTTCDQCGLRLVRPSLLVRHMLRVHSKSQFSCEIEAPGTCNYKIDVDCERITWTCCDNQYSTRYFFFFTVSLEFFTCVQTSGDCVQQLDEVPSQLQLHCDPTISSTDLVQELLVEPVDHVQLFVF</sequence>
<feature type="domain" description="C2H2-type" evidence="6">
    <location>
        <begin position="186"/>
        <end position="210"/>
    </location>
</feature>
<dbReference type="PROSITE" id="PS00028">
    <property type="entry name" value="ZINC_FINGER_C2H2_1"/>
    <property type="match status" value="1"/>
</dbReference>
<dbReference type="AlphaFoldDB" id="A0A158P5U4"/>
<proteinExistence type="predicted"/>
<dbReference type="PANTHER" id="PTHR24403:SF67">
    <property type="entry name" value="FI01116P-RELATED"/>
    <property type="match status" value="1"/>
</dbReference>
<dbReference type="PANTHER" id="PTHR24403">
    <property type="entry name" value="ZINC FINGER PROTEIN"/>
    <property type="match status" value="1"/>
</dbReference>
<evidence type="ECO:0000256" key="3">
    <source>
        <dbReference type="ARBA" id="ARBA00022771"/>
    </source>
</evidence>
<dbReference type="GO" id="GO:0010468">
    <property type="term" value="P:regulation of gene expression"/>
    <property type="evidence" value="ECO:0007669"/>
    <property type="project" value="TreeGrafter"/>
</dbReference>
<dbReference type="WBParaSite" id="ACAC_0000019601-mRNA-1">
    <property type="protein sequence ID" value="ACAC_0000019601-mRNA-1"/>
    <property type="gene ID" value="ACAC_0000019601"/>
</dbReference>
<evidence type="ECO:0000259" key="6">
    <source>
        <dbReference type="PROSITE" id="PS50157"/>
    </source>
</evidence>
<keyword evidence="2" id="KW-0677">Repeat</keyword>
<dbReference type="Gene3D" id="3.30.160.60">
    <property type="entry name" value="Classic Zinc Finger"/>
    <property type="match status" value="1"/>
</dbReference>
<dbReference type="SMART" id="SM00355">
    <property type="entry name" value="ZnF_C2H2"/>
    <property type="match status" value="3"/>
</dbReference>
<dbReference type="InterPro" id="IPR050688">
    <property type="entry name" value="Zinc_finger/UBP_domain"/>
</dbReference>